<proteinExistence type="predicted"/>
<keyword evidence="3" id="KW-1185">Reference proteome</keyword>
<feature type="non-terminal residue" evidence="2">
    <location>
        <position position="154"/>
    </location>
</feature>
<gene>
    <name evidence="2" type="ORF">K470DRAFT_257921</name>
</gene>
<evidence type="ECO:0000313" key="2">
    <source>
        <dbReference type="EMBL" id="KAF2860473.1"/>
    </source>
</evidence>
<evidence type="ECO:0000313" key="3">
    <source>
        <dbReference type="Proteomes" id="UP000799421"/>
    </source>
</evidence>
<protein>
    <submittedName>
        <fullName evidence="2">Uncharacterized protein</fullName>
    </submittedName>
</protein>
<sequence length="154" mass="17943">MYSHTISLWTVHLAVLFGTFLAATAPITPMNLKETPPTKTIPLGPNTRPLPMPWEKWPFSEENPFYLEERLQIVKPYSPKGNKLCTLDNCCLLGKKEKLTPKCFWNRKHGFRKTYGKHKGNMGIKYGFYEGIAKDFLVWEKWKPGKSEFFSDWI</sequence>
<feature type="signal peptide" evidence="1">
    <location>
        <begin position="1"/>
        <end position="24"/>
    </location>
</feature>
<feature type="chain" id="PRO_5025603043" evidence="1">
    <location>
        <begin position="25"/>
        <end position="154"/>
    </location>
</feature>
<reference evidence="2" key="1">
    <citation type="journal article" date="2020" name="Stud. Mycol.">
        <title>101 Dothideomycetes genomes: a test case for predicting lifestyles and emergence of pathogens.</title>
        <authorList>
            <person name="Haridas S."/>
            <person name="Albert R."/>
            <person name="Binder M."/>
            <person name="Bloem J."/>
            <person name="Labutti K."/>
            <person name="Salamov A."/>
            <person name="Andreopoulos B."/>
            <person name="Baker S."/>
            <person name="Barry K."/>
            <person name="Bills G."/>
            <person name="Bluhm B."/>
            <person name="Cannon C."/>
            <person name="Castanera R."/>
            <person name="Culley D."/>
            <person name="Daum C."/>
            <person name="Ezra D."/>
            <person name="Gonzalez J."/>
            <person name="Henrissat B."/>
            <person name="Kuo A."/>
            <person name="Liang C."/>
            <person name="Lipzen A."/>
            <person name="Lutzoni F."/>
            <person name="Magnuson J."/>
            <person name="Mondo S."/>
            <person name="Nolan M."/>
            <person name="Ohm R."/>
            <person name="Pangilinan J."/>
            <person name="Park H.-J."/>
            <person name="Ramirez L."/>
            <person name="Alfaro M."/>
            <person name="Sun H."/>
            <person name="Tritt A."/>
            <person name="Yoshinaga Y."/>
            <person name="Zwiers L.-H."/>
            <person name="Turgeon B."/>
            <person name="Goodwin S."/>
            <person name="Spatafora J."/>
            <person name="Crous P."/>
            <person name="Grigoriev I."/>
        </authorList>
    </citation>
    <scope>NUCLEOTIDE SEQUENCE</scope>
    <source>
        <strain evidence="2">CBS 480.64</strain>
    </source>
</reference>
<dbReference type="EMBL" id="MU005981">
    <property type="protein sequence ID" value="KAF2860473.1"/>
    <property type="molecule type" value="Genomic_DNA"/>
</dbReference>
<evidence type="ECO:0000256" key="1">
    <source>
        <dbReference type="SAM" id="SignalP"/>
    </source>
</evidence>
<keyword evidence="1" id="KW-0732">Signal</keyword>
<accession>A0A6A7BZD5</accession>
<dbReference type="Proteomes" id="UP000799421">
    <property type="component" value="Unassembled WGS sequence"/>
</dbReference>
<organism evidence="2 3">
    <name type="scientific">Piedraia hortae CBS 480.64</name>
    <dbReference type="NCBI Taxonomy" id="1314780"/>
    <lineage>
        <taxon>Eukaryota</taxon>
        <taxon>Fungi</taxon>
        <taxon>Dikarya</taxon>
        <taxon>Ascomycota</taxon>
        <taxon>Pezizomycotina</taxon>
        <taxon>Dothideomycetes</taxon>
        <taxon>Dothideomycetidae</taxon>
        <taxon>Capnodiales</taxon>
        <taxon>Piedraiaceae</taxon>
        <taxon>Piedraia</taxon>
    </lineage>
</organism>
<dbReference type="AlphaFoldDB" id="A0A6A7BZD5"/>
<name>A0A6A7BZD5_9PEZI</name>